<proteinExistence type="predicted"/>
<evidence type="ECO:0000313" key="2">
    <source>
        <dbReference type="Proteomes" id="UP000607653"/>
    </source>
</evidence>
<evidence type="ECO:0000313" key="1">
    <source>
        <dbReference type="EMBL" id="DAD18873.1"/>
    </source>
</evidence>
<dbReference type="AlphaFoldDB" id="A0A822XGS7"/>
<gene>
    <name evidence="1" type="ORF">HUJ06_020336</name>
</gene>
<accession>A0A822XGS7</accession>
<dbReference type="Proteomes" id="UP000607653">
    <property type="component" value="Unassembled WGS sequence"/>
</dbReference>
<dbReference type="EMBL" id="DUZY01000001">
    <property type="protein sequence ID" value="DAD18873.1"/>
    <property type="molecule type" value="Genomic_DNA"/>
</dbReference>
<protein>
    <submittedName>
        <fullName evidence="1">Uncharacterized protein</fullName>
    </submittedName>
</protein>
<comment type="caution">
    <text evidence="1">The sequence shown here is derived from an EMBL/GenBank/DDBJ whole genome shotgun (WGS) entry which is preliminary data.</text>
</comment>
<keyword evidence="2" id="KW-1185">Reference proteome</keyword>
<organism evidence="1 2">
    <name type="scientific">Nelumbo nucifera</name>
    <name type="common">Sacred lotus</name>
    <dbReference type="NCBI Taxonomy" id="4432"/>
    <lineage>
        <taxon>Eukaryota</taxon>
        <taxon>Viridiplantae</taxon>
        <taxon>Streptophyta</taxon>
        <taxon>Embryophyta</taxon>
        <taxon>Tracheophyta</taxon>
        <taxon>Spermatophyta</taxon>
        <taxon>Magnoliopsida</taxon>
        <taxon>Proteales</taxon>
        <taxon>Nelumbonaceae</taxon>
        <taxon>Nelumbo</taxon>
    </lineage>
</organism>
<sequence length="38" mass="4235">MNDQEHIISYGGLQVDIIENIYVVIGECIVENKAILTS</sequence>
<reference evidence="1 2" key="1">
    <citation type="journal article" date="2020" name="Mol. Biol. Evol.">
        <title>Distinct Expression and Methylation Patterns for Genes with Different Fates following a Single Whole-Genome Duplication in Flowering Plants.</title>
        <authorList>
            <person name="Shi T."/>
            <person name="Rahmani R.S."/>
            <person name="Gugger P.F."/>
            <person name="Wang M."/>
            <person name="Li H."/>
            <person name="Zhang Y."/>
            <person name="Li Z."/>
            <person name="Wang Q."/>
            <person name="Van de Peer Y."/>
            <person name="Marchal K."/>
            <person name="Chen J."/>
        </authorList>
    </citation>
    <scope>NUCLEOTIDE SEQUENCE [LARGE SCALE GENOMIC DNA]</scope>
    <source>
        <tissue evidence="1">Leaf</tissue>
    </source>
</reference>
<name>A0A822XGS7_NELNU</name>